<comment type="caution">
    <text evidence="1">The sequence shown here is derived from an EMBL/GenBank/DDBJ whole genome shotgun (WGS) entry which is preliminary data.</text>
</comment>
<accession>X0Z686</accession>
<name>X0Z686_9ZZZZ</name>
<dbReference type="EMBL" id="BARS01053940">
    <property type="protein sequence ID" value="GAG44061.1"/>
    <property type="molecule type" value="Genomic_DNA"/>
</dbReference>
<feature type="non-terminal residue" evidence="1">
    <location>
        <position position="1"/>
    </location>
</feature>
<evidence type="ECO:0000313" key="1">
    <source>
        <dbReference type="EMBL" id="GAG44061.1"/>
    </source>
</evidence>
<organism evidence="1">
    <name type="scientific">marine sediment metagenome</name>
    <dbReference type="NCBI Taxonomy" id="412755"/>
    <lineage>
        <taxon>unclassified sequences</taxon>
        <taxon>metagenomes</taxon>
        <taxon>ecological metagenomes</taxon>
    </lineage>
</organism>
<proteinExistence type="predicted"/>
<dbReference type="AlphaFoldDB" id="X0Z686"/>
<protein>
    <submittedName>
        <fullName evidence="1">Uncharacterized protein</fullName>
    </submittedName>
</protein>
<gene>
    <name evidence="1" type="ORF">S01H1_79945</name>
</gene>
<sequence length="47" mass="5207">DAIYYVKHCPKDWVITSAPGGASEAAFGYTTADSLDSVHFTMKNRKR</sequence>
<reference evidence="1" key="1">
    <citation type="journal article" date="2014" name="Front. Microbiol.">
        <title>High frequency of phylogenetically diverse reductive dehalogenase-homologous genes in deep subseafloor sedimentary metagenomes.</title>
        <authorList>
            <person name="Kawai M."/>
            <person name="Futagami T."/>
            <person name="Toyoda A."/>
            <person name="Takaki Y."/>
            <person name="Nishi S."/>
            <person name="Hori S."/>
            <person name="Arai W."/>
            <person name="Tsubouchi T."/>
            <person name="Morono Y."/>
            <person name="Uchiyama I."/>
            <person name="Ito T."/>
            <person name="Fujiyama A."/>
            <person name="Inagaki F."/>
            <person name="Takami H."/>
        </authorList>
    </citation>
    <scope>NUCLEOTIDE SEQUENCE</scope>
    <source>
        <strain evidence="1">Expedition CK06-06</strain>
    </source>
</reference>